<dbReference type="GO" id="GO:0016757">
    <property type="term" value="F:glycosyltransferase activity"/>
    <property type="evidence" value="ECO:0007669"/>
    <property type="project" value="UniProtKB-KW"/>
</dbReference>
<dbReference type="PANTHER" id="PTHR12526">
    <property type="entry name" value="GLYCOSYLTRANSFERASE"/>
    <property type="match status" value="1"/>
</dbReference>
<feature type="domain" description="Glycosyl transferase family 1" evidence="4">
    <location>
        <begin position="230"/>
        <end position="318"/>
    </location>
</feature>
<name>A0A1F8H0J2_9BACT</name>
<evidence type="ECO:0000256" key="1">
    <source>
        <dbReference type="ARBA" id="ARBA00009481"/>
    </source>
</evidence>
<dbReference type="SUPFAM" id="SSF53756">
    <property type="entry name" value="UDP-Glycosyltransferase/glycogen phosphorylase"/>
    <property type="match status" value="1"/>
</dbReference>
<gene>
    <name evidence="5" type="ORF">A3I96_01960</name>
</gene>
<keyword evidence="2" id="KW-0328">Glycosyltransferase</keyword>
<evidence type="ECO:0000259" key="4">
    <source>
        <dbReference type="Pfam" id="PF00534"/>
    </source>
</evidence>
<dbReference type="InterPro" id="IPR001296">
    <property type="entry name" value="Glyco_trans_1"/>
</dbReference>
<reference evidence="5 6" key="1">
    <citation type="journal article" date="2016" name="Nat. Commun.">
        <title>Thousands of microbial genomes shed light on interconnected biogeochemical processes in an aquifer system.</title>
        <authorList>
            <person name="Anantharaman K."/>
            <person name="Brown C.T."/>
            <person name="Hug L.A."/>
            <person name="Sharon I."/>
            <person name="Castelle C.J."/>
            <person name="Probst A.J."/>
            <person name="Thomas B.C."/>
            <person name="Singh A."/>
            <person name="Wilkins M.J."/>
            <person name="Karaoz U."/>
            <person name="Brodie E.L."/>
            <person name="Williams K.H."/>
            <person name="Hubbard S.S."/>
            <person name="Banfield J.F."/>
        </authorList>
    </citation>
    <scope>NUCLEOTIDE SEQUENCE [LARGE SCALE GENOMIC DNA]</scope>
</reference>
<evidence type="ECO:0000313" key="5">
    <source>
        <dbReference type="EMBL" id="OGN31041.1"/>
    </source>
</evidence>
<protein>
    <recommendedName>
        <fullName evidence="4">Glycosyl transferase family 1 domain-containing protein</fullName>
    </recommendedName>
</protein>
<comment type="caution">
    <text evidence="5">The sequence shown here is derived from an EMBL/GenBank/DDBJ whole genome shotgun (WGS) entry which is preliminary data.</text>
</comment>
<proteinExistence type="inferred from homology"/>
<dbReference type="Proteomes" id="UP000177111">
    <property type="component" value="Unassembled WGS sequence"/>
</dbReference>
<accession>A0A1F8H0J2</accession>
<dbReference type="Pfam" id="PF00534">
    <property type="entry name" value="Glycos_transf_1"/>
    <property type="match status" value="1"/>
</dbReference>
<keyword evidence="3" id="KW-0808">Transferase</keyword>
<evidence type="ECO:0000256" key="2">
    <source>
        <dbReference type="ARBA" id="ARBA00022676"/>
    </source>
</evidence>
<dbReference type="AlphaFoldDB" id="A0A1F8H0J2"/>
<organism evidence="5 6">
    <name type="scientific">Candidatus Yanofskybacteria bacterium RIFCSPLOWO2_02_FULL_44_18</name>
    <dbReference type="NCBI Taxonomy" id="1802705"/>
    <lineage>
        <taxon>Bacteria</taxon>
        <taxon>Candidatus Yanofskyibacteriota</taxon>
    </lineage>
</organism>
<dbReference type="EMBL" id="MGKT01000006">
    <property type="protein sequence ID" value="OGN31041.1"/>
    <property type="molecule type" value="Genomic_DNA"/>
</dbReference>
<dbReference type="PANTHER" id="PTHR12526:SF640">
    <property type="entry name" value="COLANIC ACID BIOSYNTHESIS GLYCOSYLTRANSFERASE WCAL-RELATED"/>
    <property type="match status" value="1"/>
</dbReference>
<evidence type="ECO:0000256" key="3">
    <source>
        <dbReference type="ARBA" id="ARBA00022679"/>
    </source>
</evidence>
<evidence type="ECO:0000313" key="6">
    <source>
        <dbReference type="Proteomes" id="UP000177111"/>
    </source>
</evidence>
<sequence length="325" mass="37297">MANKPSKIAFVVGVFPAVSETWMINQITGLLDRGFDIDIYAFTSQGIDKKYISEKYRNYNLLGRTKYIGMPENRFERAIKALPKIGRLLFISPNTLTRIFDVNRYGKDSLSLKLLFWSEPFVGKKYDLIHLHDGSIANKFLIIKDVVGINTKLITSFYGQDVSKRFLDHPGEDIYMRLKKESSIFIAMSDFMKNRIVTKGFDENKIKVLPIFGIDVNDYPFTERTLKPGEIVQMAAVGRFVEKKGFDDILRALAIVKNRTDKKFMCNIIGGGPLEPKLRTMTKELGLDDVVSYKGYMKIEDIINYFLRIHFYLQPSKTASDGDME</sequence>
<comment type="similarity">
    <text evidence="1">Belongs to the glycosyltransferase group 1 family. Glycosyltransferase 4 subfamily.</text>
</comment>
<dbReference type="Gene3D" id="3.40.50.2000">
    <property type="entry name" value="Glycogen Phosphorylase B"/>
    <property type="match status" value="2"/>
</dbReference>